<organism evidence="2 3">
    <name type="scientific">Aliarcobacter butzleri L348</name>
    <dbReference type="NCBI Taxonomy" id="1447256"/>
    <lineage>
        <taxon>Bacteria</taxon>
        <taxon>Pseudomonadati</taxon>
        <taxon>Campylobacterota</taxon>
        <taxon>Epsilonproteobacteria</taxon>
        <taxon>Campylobacterales</taxon>
        <taxon>Arcobacteraceae</taxon>
        <taxon>Aliarcobacter</taxon>
    </lineage>
</organism>
<sequence>MNYLVDILTILLIGIGVAVGFVISLFEDDKR</sequence>
<dbReference type="EMBL" id="JAIQ01000165">
    <property type="protein sequence ID" value="KLD96715.1"/>
    <property type="molecule type" value="Genomic_DNA"/>
</dbReference>
<dbReference type="PATRIC" id="fig|1447256.3.peg.2256"/>
<evidence type="ECO:0000313" key="3">
    <source>
        <dbReference type="Proteomes" id="UP000035514"/>
    </source>
</evidence>
<comment type="caution">
    <text evidence="2">The sequence shown here is derived from an EMBL/GenBank/DDBJ whole genome shotgun (WGS) entry which is preliminary data.</text>
</comment>
<dbReference type="Proteomes" id="UP000035514">
    <property type="component" value="Unassembled WGS sequence"/>
</dbReference>
<keyword evidence="1" id="KW-0472">Membrane</keyword>
<proteinExistence type="predicted"/>
<protein>
    <submittedName>
        <fullName evidence="2">Uncharacterized protein</fullName>
    </submittedName>
</protein>
<gene>
    <name evidence="2" type="ORF">AA20_11505</name>
</gene>
<feature type="transmembrane region" description="Helical" evidence="1">
    <location>
        <begin position="6"/>
        <end position="26"/>
    </location>
</feature>
<reference evidence="2 3" key="1">
    <citation type="submission" date="2014-01" db="EMBL/GenBank/DDBJ databases">
        <title>Development of a Comparative Genomic Fingerprinting Assay for High Resolution Genotyping of Arcobacter butzleri.</title>
        <authorList>
            <person name="Webb A.L."/>
            <person name="Inglis G.D."/>
            <person name="Kruczkiewicz P."/>
            <person name="Selinger L.B."/>
            <person name="Taboada E.N."/>
        </authorList>
    </citation>
    <scope>NUCLEOTIDE SEQUENCE [LARGE SCALE GENOMIC DNA]</scope>
    <source>
        <strain evidence="2 3">L348</strain>
    </source>
</reference>
<keyword evidence="1" id="KW-0812">Transmembrane</keyword>
<evidence type="ECO:0000313" key="2">
    <source>
        <dbReference type="EMBL" id="KLD96715.1"/>
    </source>
</evidence>
<keyword evidence="1" id="KW-1133">Transmembrane helix</keyword>
<accession>A0A0G9JRC7</accession>
<evidence type="ECO:0000256" key="1">
    <source>
        <dbReference type="SAM" id="Phobius"/>
    </source>
</evidence>
<dbReference type="AlphaFoldDB" id="A0A0G9JRC7"/>
<name>A0A0G9JRC7_9BACT</name>